<evidence type="ECO:0000313" key="2">
    <source>
        <dbReference type="Proteomes" id="UP000054018"/>
    </source>
</evidence>
<protein>
    <submittedName>
        <fullName evidence="1">Uncharacterized protein</fullName>
    </submittedName>
</protein>
<proteinExistence type="predicted"/>
<dbReference type="Proteomes" id="UP000054018">
    <property type="component" value="Unassembled WGS sequence"/>
</dbReference>
<gene>
    <name evidence="1" type="ORF">PISMIDRAFT_677941</name>
</gene>
<keyword evidence="2" id="KW-1185">Reference proteome</keyword>
<evidence type="ECO:0000313" key="1">
    <source>
        <dbReference type="EMBL" id="KIK24825.1"/>
    </source>
</evidence>
<dbReference type="AlphaFoldDB" id="A0A0C9YIC9"/>
<organism evidence="1 2">
    <name type="scientific">Pisolithus microcarpus 441</name>
    <dbReference type="NCBI Taxonomy" id="765257"/>
    <lineage>
        <taxon>Eukaryota</taxon>
        <taxon>Fungi</taxon>
        <taxon>Dikarya</taxon>
        <taxon>Basidiomycota</taxon>
        <taxon>Agaricomycotina</taxon>
        <taxon>Agaricomycetes</taxon>
        <taxon>Agaricomycetidae</taxon>
        <taxon>Boletales</taxon>
        <taxon>Sclerodermatineae</taxon>
        <taxon>Pisolithaceae</taxon>
        <taxon>Pisolithus</taxon>
    </lineage>
</organism>
<sequence length="62" mass="7107">MGRVCSWVDFTRKSSALLPANKEISTTGRLTLYIRGKQGRLCRGPLAYRKFCSIWVAARRFL</sequence>
<reference evidence="1 2" key="1">
    <citation type="submission" date="2014-04" db="EMBL/GenBank/DDBJ databases">
        <authorList>
            <consortium name="DOE Joint Genome Institute"/>
            <person name="Kuo A."/>
            <person name="Kohler A."/>
            <person name="Costa M.D."/>
            <person name="Nagy L.G."/>
            <person name="Floudas D."/>
            <person name="Copeland A."/>
            <person name="Barry K.W."/>
            <person name="Cichocki N."/>
            <person name="Veneault-Fourrey C."/>
            <person name="LaButti K."/>
            <person name="Lindquist E.A."/>
            <person name="Lipzen A."/>
            <person name="Lundell T."/>
            <person name="Morin E."/>
            <person name="Murat C."/>
            <person name="Sun H."/>
            <person name="Tunlid A."/>
            <person name="Henrissat B."/>
            <person name="Grigoriev I.V."/>
            <person name="Hibbett D.S."/>
            <person name="Martin F."/>
            <person name="Nordberg H.P."/>
            <person name="Cantor M.N."/>
            <person name="Hua S.X."/>
        </authorList>
    </citation>
    <scope>NUCLEOTIDE SEQUENCE [LARGE SCALE GENOMIC DNA]</scope>
    <source>
        <strain evidence="1 2">441</strain>
    </source>
</reference>
<dbReference type="HOGENOM" id="CLU_2905037_0_0_1"/>
<accession>A0A0C9YIC9</accession>
<name>A0A0C9YIC9_9AGAM</name>
<reference evidence="2" key="2">
    <citation type="submission" date="2015-01" db="EMBL/GenBank/DDBJ databases">
        <title>Evolutionary Origins and Diversification of the Mycorrhizal Mutualists.</title>
        <authorList>
            <consortium name="DOE Joint Genome Institute"/>
            <consortium name="Mycorrhizal Genomics Consortium"/>
            <person name="Kohler A."/>
            <person name="Kuo A."/>
            <person name="Nagy L.G."/>
            <person name="Floudas D."/>
            <person name="Copeland A."/>
            <person name="Barry K.W."/>
            <person name="Cichocki N."/>
            <person name="Veneault-Fourrey C."/>
            <person name="LaButti K."/>
            <person name="Lindquist E.A."/>
            <person name="Lipzen A."/>
            <person name="Lundell T."/>
            <person name="Morin E."/>
            <person name="Murat C."/>
            <person name="Riley R."/>
            <person name="Ohm R."/>
            <person name="Sun H."/>
            <person name="Tunlid A."/>
            <person name="Henrissat B."/>
            <person name="Grigoriev I.V."/>
            <person name="Hibbett D.S."/>
            <person name="Martin F."/>
        </authorList>
    </citation>
    <scope>NUCLEOTIDE SEQUENCE [LARGE SCALE GENOMIC DNA]</scope>
    <source>
        <strain evidence="2">441</strain>
    </source>
</reference>
<dbReference type="EMBL" id="KN833713">
    <property type="protein sequence ID" value="KIK24825.1"/>
    <property type="molecule type" value="Genomic_DNA"/>
</dbReference>